<dbReference type="InterPro" id="IPR020013">
    <property type="entry name" value="Flagellar_FlgE/F/G"/>
</dbReference>
<dbReference type="Proteomes" id="UP001306592">
    <property type="component" value="Unassembled WGS sequence"/>
</dbReference>
<keyword evidence="11" id="KW-1185">Reference proteome</keyword>
<feature type="domain" description="Flagellar hook protein FlgE/F/G-like D1" evidence="9">
    <location>
        <begin position="81"/>
        <end position="145"/>
    </location>
</feature>
<reference evidence="10 11" key="1">
    <citation type="submission" date="2024-02" db="EMBL/GenBank/DDBJ databases">
        <title>First report Erwinia aphidicola in onion in Chile.</title>
        <authorList>
            <person name="Valenzuela M."/>
            <person name="Pena M."/>
            <person name="Dutta B."/>
        </authorList>
    </citation>
    <scope>NUCLEOTIDE SEQUENCE [LARGE SCALE GENOMIC DNA]</scope>
    <source>
        <strain evidence="10 11">QCJ3A</strain>
    </source>
</reference>
<accession>A0ABU8DCM5</accession>
<dbReference type="RefSeq" id="WP_048916407.1">
    <property type="nucleotide sequence ID" value="NZ_CAKKMT010000003.1"/>
</dbReference>
<comment type="subunit">
    <text evidence="4 6">The basal body constitutes a major portion of the flagellar organelle and consists of five rings (E,L,P,S, and M) mounted on a central rod. The rod consists of about 26 subunits of FlgG in the distal portion, and FlgB, FlgC and FlgF are thought to build up the proximal portion of the rod with about 6 subunits each.</text>
</comment>
<dbReference type="SUPFAM" id="SSF117143">
    <property type="entry name" value="Flagellar hook protein flgE"/>
    <property type="match status" value="1"/>
</dbReference>
<dbReference type="PROSITE" id="PS00588">
    <property type="entry name" value="FLAGELLA_BB_ROD"/>
    <property type="match status" value="1"/>
</dbReference>
<dbReference type="PANTHER" id="PTHR30435">
    <property type="entry name" value="FLAGELLAR PROTEIN"/>
    <property type="match status" value="1"/>
</dbReference>
<protein>
    <recommendedName>
        <fullName evidence="5 6">Flagellar basal-body rod protein FlgF</fullName>
    </recommendedName>
</protein>
<dbReference type="Pfam" id="PF06429">
    <property type="entry name" value="Flg_bbr_C"/>
    <property type="match status" value="1"/>
</dbReference>
<keyword evidence="10" id="KW-0969">Cilium</keyword>
<feature type="domain" description="Flagellar basal body rod protein N-terminal" evidence="7">
    <location>
        <begin position="5"/>
        <end position="35"/>
    </location>
</feature>
<dbReference type="NCBIfam" id="NF009280">
    <property type="entry name" value="PRK12640.1"/>
    <property type="match status" value="1"/>
</dbReference>
<dbReference type="GeneID" id="89472971"/>
<evidence type="ECO:0000256" key="2">
    <source>
        <dbReference type="ARBA" id="ARBA00009677"/>
    </source>
</evidence>
<comment type="subcellular location">
    <subcellularLocation>
        <location evidence="1 6">Bacterial flagellum basal body</location>
    </subcellularLocation>
</comment>
<evidence type="ECO:0000256" key="4">
    <source>
        <dbReference type="ARBA" id="ARBA00038560"/>
    </source>
</evidence>
<evidence type="ECO:0000259" key="8">
    <source>
        <dbReference type="Pfam" id="PF06429"/>
    </source>
</evidence>
<sequence>MDHAIYTAMGAASQTLDQQAVTAANLANASTPGFRAQLNAARAVPVEGLSLPTRTLVTASTPGSDMSQGALDYTERPLDVAMQGDGWLAVQTADGTEAYTRNGNMEVSPAGQLTVQGNVVMGDGGPIAVPQGSEITIAADGTITALNPGDAPNATVQLGKLKLVKASGSELQRGDDGMFRLTAAAQTTRGATLPLDATMKVMPGVLEGSNVSTTQTMVDMIANARRFEMQMKVISSVDENEQKANQLLSMG</sequence>
<dbReference type="NCBIfam" id="TIGR03506">
    <property type="entry name" value="FlgEFG_subfam"/>
    <property type="match status" value="1"/>
</dbReference>
<dbReference type="InterPro" id="IPR037925">
    <property type="entry name" value="FlgE/F/G-like"/>
</dbReference>
<evidence type="ECO:0000259" key="9">
    <source>
        <dbReference type="Pfam" id="PF22692"/>
    </source>
</evidence>
<dbReference type="InterPro" id="IPR019776">
    <property type="entry name" value="Flagellar_basal_body_rod_CS"/>
</dbReference>
<comment type="caution">
    <text evidence="10">The sequence shown here is derived from an EMBL/GenBank/DDBJ whole genome shotgun (WGS) entry which is preliminary data.</text>
</comment>
<proteinExistence type="inferred from homology"/>
<evidence type="ECO:0000259" key="7">
    <source>
        <dbReference type="Pfam" id="PF00460"/>
    </source>
</evidence>
<dbReference type="InterPro" id="IPR053967">
    <property type="entry name" value="LlgE_F_G-like_D1"/>
</dbReference>
<gene>
    <name evidence="10" type="ORF">V8N49_03720</name>
</gene>
<dbReference type="Pfam" id="PF22692">
    <property type="entry name" value="LlgE_F_G_D1"/>
    <property type="match status" value="1"/>
</dbReference>
<feature type="domain" description="Flagellar basal-body/hook protein C-terminal" evidence="8">
    <location>
        <begin position="203"/>
        <end position="247"/>
    </location>
</feature>
<evidence type="ECO:0000256" key="6">
    <source>
        <dbReference type="RuleBase" id="RU362116"/>
    </source>
</evidence>
<dbReference type="InterPro" id="IPR001444">
    <property type="entry name" value="Flag_bb_rod_N"/>
</dbReference>
<evidence type="ECO:0000256" key="1">
    <source>
        <dbReference type="ARBA" id="ARBA00004117"/>
    </source>
</evidence>
<comment type="similarity">
    <text evidence="2 6">Belongs to the flagella basal body rod proteins family.</text>
</comment>
<dbReference type="Pfam" id="PF00460">
    <property type="entry name" value="Flg_bb_rod"/>
    <property type="match status" value="1"/>
</dbReference>
<dbReference type="PANTHER" id="PTHR30435:SF18">
    <property type="entry name" value="FLAGELLAR BASAL-BODY ROD PROTEIN FLGF"/>
    <property type="match status" value="1"/>
</dbReference>
<name>A0ABU8DCM5_ERWAP</name>
<keyword evidence="10" id="KW-0966">Cell projection</keyword>
<evidence type="ECO:0000313" key="11">
    <source>
        <dbReference type="Proteomes" id="UP001306592"/>
    </source>
</evidence>
<keyword evidence="3 6" id="KW-0975">Bacterial flagellum</keyword>
<dbReference type="EMBL" id="JBANEI010000001">
    <property type="protein sequence ID" value="MEI2680767.1"/>
    <property type="molecule type" value="Genomic_DNA"/>
</dbReference>
<evidence type="ECO:0000313" key="10">
    <source>
        <dbReference type="EMBL" id="MEI2680767.1"/>
    </source>
</evidence>
<evidence type="ECO:0000256" key="5">
    <source>
        <dbReference type="ARBA" id="ARBA00040228"/>
    </source>
</evidence>
<evidence type="ECO:0000256" key="3">
    <source>
        <dbReference type="ARBA" id="ARBA00023143"/>
    </source>
</evidence>
<organism evidence="10 11">
    <name type="scientific">Erwinia aphidicola</name>
    <dbReference type="NCBI Taxonomy" id="68334"/>
    <lineage>
        <taxon>Bacteria</taxon>
        <taxon>Pseudomonadati</taxon>
        <taxon>Pseudomonadota</taxon>
        <taxon>Gammaproteobacteria</taxon>
        <taxon>Enterobacterales</taxon>
        <taxon>Erwiniaceae</taxon>
        <taxon>Erwinia</taxon>
    </lineage>
</organism>
<dbReference type="InterPro" id="IPR010930">
    <property type="entry name" value="Flg_bb/hook_C_dom"/>
</dbReference>
<keyword evidence="10" id="KW-0282">Flagellum</keyword>